<evidence type="ECO:0000313" key="3">
    <source>
        <dbReference type="Proteomes" id="UP000800092"/>
    </source>
</evidence>
<dbReference type="Proteomes" id="UP000800092">
    <property type="component" value="Unassembled WGS sequence"/>
</dbReference>
<gene>
    <name evidence="2" type="ORF">EV356DRAFT_340901</name>
</gene>
<proteinExistence type="predicted"/>
<evidence type="ECO:0000313" key="2">
    <source>
        <dbReference type="EMBL" id="KAF2230527.1"/>
    </source>
</evidence>
<feature type="domain" description="Lipocalin-like" evidence="1">
    <location>
        <begin position="12"/>
        <end position="128"/>
    </location>
</feature>
<protein>
    <recommendedName>
        <fullName evidence="1">Lipocalin-like domain-containing protein</fullName>
    </recommendedName>
</protein>
<keyword evidence="3" id="KW-1185">Reference proteome</keyword>
<sequence>MPDSEPLRPRLVGTWRLESFVAIGAPGSSLEPWYPYGKSPSGFLVYTNDGYMSTNIVEPGQADFDWVSESHWAESAKRYTGYSGPFYITEKDGKEDIIKHFSEVSSLPAWIGTTQERTWEFEEGGRILILSSPGPMDMRVSLYALAE</sequence>
<dbReference type="OrthoDB" id="3904217at2759"/>
<name>A0A6A6GXU2_VIRVR</name>
<evidence type="ECO:0000259" key="1">
    <source>
        <dbReference type="Pfam" id="PF13924"/>
    </source>
</evidence>
<reference evidence="2" key="1">
    <citation type="journal article" date="2020" name="Stud. Mycol.">
        <title>101 Dothideomycetes genomes: a test case for predicting lifestyles and emergence of pathogens.</title>
        <authorList>
            <person name="Haridas S."/>
            <person name="Albert R."/>
            <person name="Binder M."/>
            <person name="Bloem J."/>
            <person name="Labutti K."/>
            <person name="Salamov A."/>
            <person name="Andreopoulos B."/>
            <person name="Baker S."/>
            <person name="Barry K."/>
            <person name="Bills G."/>
            <person name="Bluhm B."/>
            <person name="Cannon C."/>
            <person name="Castanera R."/>
            <person name="Culley D."/>
            <person name="Daum C."/>
            <person name="Ezra D."/>
            <person name="Gonzalez J."/>
            <person name="Henrissat B."/>
            <person name="Kuo A."/>
            <person name="Liang C."/>
            <person name="Lipzen A."/>
            <person name="Lutzoni F."/>
            <person name="Magnuson J."/>
            <person name="Mondo S."/>
            <person name="Nolan M."/>
            <person name="Ohm R."/>
            <person name="Pangilinan J."/>
            <person name="Park H.-J."/>
            <person name="Ramirez L."/>
            <person name="Alfaro M."/>
            <person name="Sun H."/>
            <person name="Tritt A."/>
            <person name="Yoshinaga Y."/>
            <person name="Zwiers L.-H."/>
            <person name="Turgeon B."/>
            <person name="Goodwin S."/>
            <person name="Spatafora J."/>
            <person name="Crous P."/>
            <person name="Grigoriev I."/>
        </authorList>
    </citation>
    <scope>NUCLEOTIDE SEQUENCE</scope>
    <source>
        <strain evidence="2">Tuck. ex Michener</strain>
    </source>
</reference>
<dbReference type="AlphaFoldDB" id="A0A6A6GXU2"/>
<dbReference type="InterPro" id="IPR024311">
    <property type="entry name" value="Lipocalin-like"/>
</dbReference>
<organism evidence="2 3">
    <name type="scientific">Viridothelium virens</name>
    <name type="common">Speckled blister lichen</name>
    <name type="synonym">Trypethelium virens</name>
    <dbReference type="NCBI Taxonomy" id="1048519"/>
    <lineage>
        <taxon>Eukaryota</taxon>
        <taxon>Fungi</taxon>
        <taxon>Dikarya</taxon>
        <taxon>Ascomycota</taxon>
        <taxon>Pezizomycotina</taxon>
        <taxon>Dothideomycetes</taxon>
        <taxon>Dothideomycetes incertae sedis</taxon>
        <taxon>Trypetheliales</taxon>
        <taxon>Trypetheliaceae</taxon>
        <taxon>Viridothelium</taxon>
    </lineage>
</organism>
<dbReference type="EMBL" id="ML991840">
    <property type="protein sequence ID" value="KAF2230527.1"/>
    <property type="molecule type" value="Genomic_DNA"/>
</dbReference>
<accession>A0A6A6GXU2</accession>
<dbReference type="Pfam" id="PF13924">
    <property type="entry name" value="Lipocalin_5"/>
    <property type="match status" value="1"/>
</dbReference>